<dbReference type="AlphaFoldDB" id="A0A286E7Q6"/>
<feature type="binding site" description="from pocket A" evidence="1">
    <location>
        <begin position="152"/>
        <end position="156"/>
    </location>
    <ligand>
        <name>dTDP-4-dehydro-6-deoxy-alpha-D-glucose</name>
        <dbReference type="ChEBI" id="CHEBI:57649"/>
        <label>1</label>
    </ligand>
</feature>
<feature type="binding site" description="from pocket A" evidence="1">
    <location>
        <position position="69"/>
    </location>
    <ligand>
        <name>dTDP-4-dehydro-6-deoxy-alpha-D-glucose</name>
        <dbReference type="ChEBI" id="CHEBI:57649"/>
        <label>1</label>
    </ligand>
</feature>
<keyword evidence="4" id="KW-1185">Reference proteome</keyword>
<dbReference type="InterPro" id="IPR005212">
    <property type="entry name" value="EvaA-like"/>
</dbReference>
<evidence type="ECO:0000256" key="1">
    <source>
        <dbReference type="PIRSR" id="PIRSR605212-50"/>
    </source>
</evidence>
<protein>
    <submittedName>
        <fullName evidence="3">Oxidase EvaA</fullName>
    </submittedName>
</protein>
<feature type="binding site" description="from pocket B" evidence="1">
    <location>
        <position position="190"/>
    </location>
    <ligand>
        <name>dTDP-4-dehydro-6-deoxy-alpha-D-glucose</name>
        <dbReference type="ChEBI" id="CHEBI:57649"/>
        <label>2</label>
    </ligand>
</feature>
<dbReference type="InterPro" id="IPR038153">
    <property type="entry name" value="EvaA-like_sf"/>
</dbReference>
<feature type="domain" description="dTDP-4-dehydro-6-deoxy-alpha-D-glucopyranose 2,3-dehydratase" evidence="2">
    <location>
        <begin position="281"/>
        <end position="486"/>
    </location>
</feature>
<sequence>MADQFPATLCSTEPSGQQPAAMAVAQIAESALTGEGVTSAVAFREWFAERQRQNVAEVRQVPLNEMPGWNIEAGTGNIVHESGRFFSVEGVDVRLASGPWQSWSQPMIFQQEVGTLGIIVKRLGGVLHFLMQAKNEPGNHNGVQLSPTVQATRSNYTRVHRGQAVPYVEYFQQAHRHRLLTDVLQSEQGSWFYRKRNRNMVVEVEEDVEARDNFCWLTLGQIHRLLAEDDMVNMDARTVLGCLPFAGEGAALPAVRLDEGLRSALVRSCHAESGGLHSMTAIRRWLNDQRVMTEIRTRPTPLNEVAGWERSEEVVEHEDRRFFRVIGVDVRSGSREVKQWTQPMVQPCGQGLIAFLVARFDGVLHALVNARSQPGFLDGVELAPTVQCTPSNYLPGPRPAHLRYLDHVLDAPADRIVFDSVHSEEGGRFHHARNRYLIVELDNGPGRVEETLLDDSFRWVTLHQLAALLRHSYYVNVEARNLTACLHSLFGTTEEFSG</sequence>
<dbReference type="Proteomes" id="UP000219072">
    <property type="component" value="Unassembled WGS sequence"/>
</dbReference>
<feature type="binding site" description="from pocket A" evidence="1">
    <location>
        <begin position="425"/>
        <end position="428"/>
    </location>
    <ligand>
        <name>dTDP-4-dehydro-6-deoxy-alpha-D-glucose</name>
        <dbReference type="ChEBI" id="CHEBI:57649"/>
        <label>1</label>
    </ligand>
</feature>
<evidence type="ECO:0000259" key="2">
    <source>
        <dbReference type="Pfam" id="PF03559"/>
    </source>
</evidence>
<feature type="binding site" description="from pocket B" evidence="1">
    <location>
        <position position="371"/>
    </location>
    <ligand>
        <name>dTDP-4-dehydro-6-deoxy-alpha-D-glucose</name>
        <dbReference type="ChEBI" id="CHEBI:57649"/>
        <label>2</label>
    </ligand>
</feature>
<evidence type="ECO:0000313" key="4">
    <source>
        <dbReference type="Proteomes" id="UP000219072"/>
    </source>
</evidence>
<feature type="domain" description="dTDP-4-dehydro-6-deoxy-alpha-D-glucopyranose 2,3-dehydratase" evidence="2">
    <location>
        <begin position="42"/>
        <end position="243"/>
    </location>
</feature>
<feature type="binding site" description="from pocket A" evidence="1">
    <location>
        <position position="235"/>
    </location>
    <ligand>
        <name>dTDP-4-dehydro-6-deoxy-alpha-D-glucose</name>
        <dbReference type="ChEBI" id="CHEBI:57649"/>
        <label>1</label>
    </ligand>
</feature>
<gene>
    <name evidence="3" type="ORF">SAMN06297387_12766</name>
</gene>
<reference evidence="3 4" key="1">
    <citation type="submission" date="2017-09" db="EMBL/GenBank/DDBJ databases">
        <authorList>
            <person name="Ehlers B."/>
            <person name="Leendertz F.H."/>
        </authorList>
    </citation>
    <scope>NUCLEOTIDE SEQUENCE [LARGE SCALE GENOMIC DNA]</scope>
    <source>
        <strain evidence="3 4">CGMCC 4.7095</strain>
    </source>
</reference>
<accession>A0A286E7Q6</accession>
<organism evidence="3 4">
    <name type="scientific">Streptomyces zhaozhouensis</name>
    <dbReference type="NCBI Taxonomy" id="1300267"/>
    <lineage>
        <taxon>Bacteria</taxon>
        <taxon>Bacillati</taxon>
        <taxon>Actinomycetota</taxon>
        <taxon>Actinomycetes</taxon>
        <taxon>Kitasatosporales</taxon>
        <taxon>Streptomycetaceae</taxon>
        <taxon>Streptomyces</taxon>
    </lineage>
</organism>
<dbReference type="EMBL" id="OCNE01000027">
    <property type="protein sequence ID" value="SOD66884.1"/>
    <property type="molecule type" value="Genomic_DNA"/>
</dbReference>
<dbReference type="GO" id="GO:0016829">
    <property type="term" value="F:lyase activity"/>
    <property type="evidence" value="ECO:0007669"/>
    <property type="project" value="InterPro"/>
</dbReference>
<evidence type="ECO:0000313" key="3">
    <source>
        <dbReference type="EMBL" id="SOD66884.1"/>
    </source>
</evidence>
<feature type="binding site" description="from pocket B" evidence="1">
    <location>
        <position position="308"/>
    </location>
    <ligand>
        <name>dTDP-4-dehydro-6-deoxy-alpha-D-glucose</name>
        <dbReference type="ChEBI" id="CHEBI:57649"/>
        <label>2</label>
    </ligand>
</feature>
<name>A0A286E7Q6_9ACTN</name>
<feature type="binding site" description="from pocket B" evidence="1">
    <location>
        <begin position="387"/>
        <end position="389"/>
    </location>
    <ligand>
        <name>dTDP-4-dehydro-6-deoxy-alpha-D-glucose</name>
        <dbReference type="ChEBI" id="CHEBI:57649"/>
        <label>2</label>
    </ligand>
</feature>
<proteinExistence type="predicted"/>
<dbReference type="Pfam" id="PF03559">
    <property type="entry name" value="Hexose_dehydrat"/>
    <property type="match status" value="2"/>
</dbReference>
<feature type="binding site" description="from pocket B" evidence="1">
    <location>
        <begin position="392"/>
        <end position="393"/>
    </location>
    <ligand>
        <name>dTDP-4-dehydro-6-deoxy-alpha-D-glucose</name>
        <dbReference type="ChEBI" id="CHEBI:57649"/>
        <label>2</label>
    </ligand>
</feature>
<dbReference type="Gene3D" id="3.90.79.40">
    <property type="entry name" value="EvaA sugar 2,3-dehydratase subunit"/>
    <property type="match status" value="2"/>
</dbReference>